<evidence type="ECO:0000256" key="7">
    <source>
        <dbReference type="ARBA" id="ARBA00022927"/>
    </source>
</evidence>
<gene>
    <name evidence="12" type="ORF">FNT36_12310</name>
</gene>
<dbReference type="NCBIfam" id="TIGR01352">
    <property type="entry name" value="tonB_Cterm"/>
    <property type="match status" value="1"/>
</dbReference>
<accession>A0A558BUT6</accession>
<comment type="similarity">
    <text evidence="2">Belongs to the TonB family.</text>
</comment>
<dbReference type="PANTHER" id="PTHR33446">
    <property type="entry name" value="PROTEIN TONB-RELATED"/>
    <property type="match status" value="1"/>
</dbReference>
<sequence>MTRTCTLLTSGLLLGLLASRPALGQAPQLAKYQKGTTEKGQKVGVWEYYGYTTTGQQVVVQRYDHDKNKLVFFREVPYATYFTEVKPGEWRYVQPDQPPMFVGGAGVLSYHMAQLEYPQEAQERLLQGKVTVTIKIDTLGRVAGYRLTQRVGRSCDEEAMRVARIIPQTWVPARIGSHAVAVEYELPFNFAMKKH</sequence>
<evidence type="ECO:0000313" key="13">
    <source>
        <dbReference type="Proteomes" id="UP000317624"/>
    </source>
</evidence>
<keyword evidence="4" id="KW-1003">Cell membrane</keyword>
<keyword evidence="3" id="KW-0813">Transport</keyword>
<dbReference type="InterPro" id="IPR006260">
    <property type="entry name" value="TonB/TolA_C"/>
</dbReference>
<dbReference type="Gene3D" id="3.30.1150.10">
    <property type="match status" value="1"/>
</dbReference>
<feature type="chain" id="PRO_5021825702" evidence="10">
    <location>
        <begin position="25"/>
        <end position="195"/>
    </location>
</feature>
<feature type="signal peptide" evidence="10">
    <location>
        <begin position="1"/>
        <end position="24"/>
    </location>
</feature>
<dbReference type="PANTHER" id="PTHR33446:SF2">
    <property type="entry name" value="PROTEIN TONB"/>
    <property type="match status" value="1"/>
</dbReference>
<feature type="domain" description="TonB C-terminal" evidence="11">
    <location>
        <begin position="102"/>
        <end position="195"/>
    </location>
</feature>
<evidence type="ECO:0000259" key="11">
    <source>
        <dbReference type="PROSITE" id="PS52015"/>
    </source>
</evidence>
<keyword evidence="8" id="KW-1133">Transmembrane helix</keyword>
<dbReference type="GO" id="GO:0098797">
    <property type="term" value="C:plasma membrane protein complex"/>
    <property type="evidence" value="ECO:0007669"/>
    <property type="project" value="TreeGrafter"/>
</dbReference>
<evidence type="ECO:0000256" key="9">
    <source>
        <dbReference type="ARBA" id="ARBA00023136"/>
    </source>
</evidence>
<dbReference type="OrthoDB" id="1039448at2"/>
<evidence type="ECO:0000256" key="3">
    <source>
        <dbReference type="ARBA" id="ARBA00022448"/>
    </source>
</evidence>
<dbReference type="EMBL" id="VMRJ01000003">
    <property type="protein sequence ID" value="TVT40261.1"/>
    <property type="molecule type" value="Genomic_DNA"/>
</dbReference>
<keyword evidence="7" id="KW-0653">Protein transport</keyword>
<organism evidence="12 13">
    <name type="scientific">Hymenobacter setariae</name>
    <dbReference type="NCBI Taxonomy" id="2594794"/>
    <lineage>
        <taxon>Bacteria</taxon>
        <taxon>Pseudomonadati</taxon>
        <taxon>Bacteroidota</taxon>
        <taxon>Cytophagia</taxon>
        <taxon>Cytophagales</taxon>
        <taxon>Hymenobacteraceae</taxon>
        <taxon>Hymenobacter</taxon>
    </lineage>
</organism>
<keyword evidence="10" id="KW-0732">Signal</keyword>
<evidence type="ECO:0000313" key="12">
    <source>
        <dbReference type="EMBL" id="TVT40261.1"/>
    </source>
</evidence>
<dbReference type="GO" id="GO:0055085">
    <property type="term" value="P:transmembrane transport"/>
    <property type="evidence" value="ECO:0007669"/>
    <property type="project" value="InterPro"/>
</dbReference>
<proteinExistence type="inferred from homology"/>
<evidence type="ECO:0000256" key="10">
    <source>
        <dbReference type="SAM" id="SignalP"/>
    </source>
</evidence>
<protein>
    <submittedName>
        <fullName evidence="12">Energy transducer TonB</fullName>
    </submittedName>
</protein>
<comment type="caution">
    <text evidence="12">The sequence shown here is derived from an EMBL/GenBank/DDBJ whole genome shotgun (WGS) entry which is preliminary data.</text>
</comment>
<dbReference type="InterPro" id="IPR037682">
    <property type="entry name" value="TonB_C"/>
</dbReference>
<comment type="subcellular location">
    <subcellularLocation>
        <location evidence="1">Cell inner membrane</location>
        <topology evidence="1">Single-pass membrane protein</topology>
        <orientation evidence="1">Periplasmic side</orientation>
    </subcellularLocation>
</comment>
<evidence type="ECO:0000256" key="6">
    <source>
        <dbReference type="ARBA" id="ARBA00022692"/>
    </source>
</evidence>
<dbReference type="InterPro" id="IPR051045">
    <property type="entry name" value="TonB-dependent_transducer"/>
</dbReference>
<keyword evidence="13" id="KW-1185">Reference proteome</keyword>
<keyword evidence="9" id="KW-0472">Membrane</keyword>
<dbReference type="SUPFAM" id="SSF74653">
    <property type="entry name" value="TolA/TonB C-terminal domain"/>
    <property type="match status" value="1"/>
</dbReference>
<dbReference type="AlphaFoldDB" id="A0A558BUT6"/>
<evidence type="ECO:0000256" key="1">
    <source>
        <dbReference type="ARBA" id="ARBA00004383"/>
    </source>
</evidence>
<dbReference type="GO" id="GO:0031992">
    <property type="term" value="F:energy transducer activity"/>
    <property type="evidence" value="ECO:0007669"/>
    <property type="project" value="TreeGrafter"/>
</dbReference>
<dbReference type="Pfam" id="PF03544">
    <property type="entry name" value="TonB_C"/>
    <property type="match status" value="1"/>
</dbReference>
<dbReference type="PROSITE" id="PS52015">
    <property type="entry name" value="TONB_CTD"/>
    <property type="match status" value="1"/>
</dbReference>
<name>A0A558BUT6_9BACT</name>
<keyword evidence="6" id="KW-0812">Transmembrane</keyword>
<dbReference type="RefSeq" id="WP_144847998.1">
    <property type="nucleotide sequence ID" value="NZ_VMRJ01000003.1"/>
</dbReference>
<keyword evidence="5" id="KW-0997">Cell inner membrane</keyword>
<reference evidence="12 13" key="1">
    <citation type="submission" date="2019-07" db="EMBL/GenBank/DDBJ databases">
        <title>Hymenobacter sp. straun FUR1 Genome sequencing and assembly.</title>
        <authorList>
            <person name="Chhetri G."/>
        </authorList>
    </citation>
    <scope>NUCLEOTIDE SEQUENCE [LARGE SCALE GENOMIC DNA]</scope>
    <source>
        <strain evidence="12 13">Fur1</strain>
    </source>
</reference>
<dbReference type="Proteomes" id="UP000317624">
    <property type="component" value="Unassembled WGS sequence"/>
</dbReference>
<evidence type="ECO:0000256" key="4">
    <source>
        <dbReference type="ARBA" id="ARBA00022475"/>
    </source>
</evidence>
<evidence type="ECO:0000256" key="2">
    <source>
        <dbReference type="ARBA" id="ARBA00006555"/>
    </source>
</evidence>
<evidence type="ECO:0000256" key="8">
    <source>
        <dbReference type="ARBA" id="ARBA00022989"/>
    </source>
</evidence>
<evidence type="ECO:0000256" key="5">
    <source>
        <dbReference type="ARBA" id="ARBA00022519"/>
    </source>
</evidence>
<dbReference type="GO" id="GO:0015031">
    <property type="term" value="P:protein transport"/>
    <property type="evidence" value="ECO:0007669"/>
    <property type="project" value="UniProtKB-KW"/>
</dbReference>